<feature type="transmembrane region" description="Helical" evidence="6">
    <location>
        <begin position="118"/>
        <end position="138"/>
    </location>
</feature>
<organism evidence="8 9">
    <name type="scientific">Lachnellula willkommii</name>
    <dbReference type="NCBI Taxonomy" id="215461"/>
    <lineage>
        <taxon>Eukaryota</taxon>
        <taxon>Fungi</taxon>
        <taxon>Dikarya</taxon>
        <taxon>Ascomycota</taxon>
        <taxon>Pezizomycotina</taxon>
        <taxon>Leotiomycetes</taxon>
        <taxon>Helotiales</taxon>
        <taxon>Lachnaceae</taxon>
        <taxon>Lachnellula</taxon>
    </lineage>
</organism>
<feature type="transmembrane region" description="Helical" evidence="6">
    <location>
        <begin position="51"/>
        <end position="79"/>
    </location>
</feature>
<feature type="transmembrane region" description="Helical" evidence="6">
    <location>
        <begin position="517"/>
        <end position="538"/>
    </location>
</feature>
<dbReference type="InterPro" id="IPR036259">
    <property type="entry name" value="MFS_trans_sf"/>
</dbReference>
<feature type="transmembrane region" description="Helical" evidence="6">
    <location>
        <begin position="282"/>
        <end position="299"/>
    </location>
</feature>
<dbReference type="GO" id="GO:0005886">
    <property type="term" value="C:plasma membrane"/>
    <property type="evidence" value="ECO:0007669"/>
    <property type="project" value="TreeGrafter"/>
</dbReference>
<keyword evidence="5 6" id="KW-0472">Membrane</keyword>
<dbReference type="PANTHER" id="PTHR23501">
    <property type="entry name" value="MAJOR FACILITATOR SUPERFAMILY"/>
    <property type="match status" value="1"/>
</dbReference>
<dbReference type="CDD" id="cd17502">
    <property type="entry name" value="MFS_Azr1_MDR_like"/>
    <property type="match status" value="1"/>
</dbReference>
<evidence type="ECO:0000256" key="2">
    <source>
        <dbReference type="ARBA" id="ARBA00007520"/>
    </source>
</evidence>
<feature type="transmembrane region" description="Helical" evidence="6">
    <location>
        <begin position="91"/>
        <end position="111"/>
    </location>
</feature>
<evidence type="ECO:0000313" key="8">
    <source>
        <dbReference type="EMBL" id="TVY89147.1"/>
    </source>
</evidence>
<name>A0A559M872_9HELO</name>
<dbReference type="Gene3D" id="1.20.1250.20">
    <property type="entry name" value="MFS general substrate transporter like domains"/>
    <property type="match status" value="1"/>
</dbReference>
<evidence type="ECO:0000256" key="6">
    <source>
        <dbReference type="SAM" id="Phobius"/>
    </source>
</evidence>
<accession>A0A559M872</accession>
<comment type="caution">
    <text evidence="8">The sequence shown here is derived from an EMBL/GenBank/DDBJ whole genome shotgun (WGS) entry which is preliminary data.</text>
</comment>
<keyword evidence="3 6" id="KW-0812">Transmembrane</keyword>
<dbReference type="EMBL" id="QGML01001391">
    <property type="protein sequence ID" value="TVY89147.1"/>
    <property type="molecule type" value="Genomic_DNA"/>
</dbReference>
<feature type="transmembrane region" description="Helical" evidence="6">
    <location>
        <begin position="319"/>
        <end position="341"/>
    </location>
</feature>
<proteinExistence type="inferred from homology"/>
<feature type="transmembrane region" description="Helical" evidence="6">
    <location>
        <begin position="177"/>
        <end position="197"/>
    </location>
</feature>
<evidence type="ECO:0000256" key="1">
    <source>
        <dbReference type="ARBA" id="ARBA00004141"/>
    </source>
</evidence>
<comment type="subcellular location">
    <subcellularLocation>
        <location evidence="1">Membrane</location>
        <topology evidence="1">Multi-pass membrane protein</topology>
    </subcellularLocation>
</comment>
<dbReference type="Gene3D" id="1.20.1720.10">
    <property type="entry name" value="Multidrug resistance protein D"/>
    <property type="match status" value="1"/>
</dbReference>
<dbReference type="Pfam" id="PF07690">
    <property type="entry name" value="MFS_1"/>
    <property type="match status" value="1"/>
</dbReference>
<dbReference type="InterPro" id="IPR020846">
    <property type="entry name" value="MFS_dom"/>
</dbReference>
<dbReference type="PANTHER" id="PTHR23501:SF193">
    <property type="entry name" value="MULTIDRUG TRANSPORTER, PUTATIVE (AFU_ORTHOLOGUE AFUA_8G00940)-RELATED"/>
    <property type="match status" value="1"/>
</dbReference>
<evidence type="ECO:0000313" key="9">
    <source>
        <dbReference type="Proteomes" id="UP000315522"/>
    </source>
</evidence>
<feature type="domain" description="Major facilitator superfamily (MFS) profile" evidence="7">
    <location>
        <begin position="54"/>
        <end position="555"/>
    </location>
</feature>
<gene>
    <name evidence="8" type="primary">mlcE_1</name>
    <name evidence="8" type="ORF">LAWI1_G002609</name>
</gene>
<dbReference type="AlphaFoldDB" id="A0A559M872"/>
<keyword evidence="9" id="KW-1185">Reference proteome</keyword>
<keyword evidence="4 6" id="KW-1133">Transmembrane helix</keyword>
<reference evidence="8 9" key="1">
    <citation type="submission" date="2018-05" db="EMBL/GenBank/DDBJ databases">
        <title>Genome sequencing and assembly of the regulated plant pathogen Lachnellula willkommii and related sister species for the development of diagnostic species identification markers.</title>
        <authorList>
            <person name="Giroux E."/>
            <person name="Bilodeau G."/>
        </authorList>
    </citation>
    <scope>NUCLEOTIDE SEQUENCE [LARGE SCALE GENOMIC DNA]</scope>
    <source>
        <strain evidence="8 9">CBS 172.35</strain>
    </source>
</reference>
<dbReference type="InterPro" id="IPR011701">
    <property type="entry name" value="MFS"/>
</dbReference>
<evidence type="ECO:0000259" key="7">
    <source>
        <dbReference type="PROSITE" id="PS50850"/>
    </source>
</evidence>
<dbReference type="PROSITE" id="PS50850">
    <property type="entry name" value="MFS"/>
    <property type="match status" value="1"/>
</dbReference>
<dbReference type="Proteomes" id="UP000315522">
    <property type="component" value="Unassembled WGS sequence"/>
</dbReference>
<dbReference type="SUPFAM" id="SSF103473">
    <property type="entry name" value="MFS general substrate transporter"/>
    <property type="match status" value="1"/>
</dbReference>
<feature type="transmembrane region" description="Helical" evidence="6">
    <location>
        <begin position="144"/>
        <end position="165"/>
    </location>
</feature>
<sequence length="555" mass="59163">MAAVNNFQTDVASSMYGNDLNEEKKDNAGSSNDSIGEIAATQPEVLTGYQLYLLIFSISLAGFIYSLDVTIIVTAIPVITSHFHTIQDIGWYGSAYLITLCSCAPISGKLYQYYNSKVTVFIFIIIFEIGSLICGIAPSSIVLVIGRAVAGIGGAGIFSGGLTIVAKSTAKEQRGRLVALIYIFSMVGSIISPIIGGALTERASWRWCFYINLPAGGATLAVLAFVRIPENRERAQEKKLTFGEKINRLDPIGFTLFAPTCVMILIALQWGGSTHPWNSSTIIGLFIGSGACLLVFLFWENRRGDTAMIPLSMLRQHVFYSSCLVTAAQYGSLSLFSYYLPVWFQTILGVDPILSGVYFMATAATIIVTMFATGVIAAKLGTPAIFSILGNGISAIGGGLMSTFTPSSHTAAWAGFQVLAGLGRGMTLQQPINAVQQTLEPANMAVGTSIVVFCQFFGGALILAVAEVDFSTSLRSALKRYAPGVDANLIFDVGAAGVRDAVTREQLPGVLRAYNQAVVNVFYLGCAASGLAFLAAWGMGLGRTKKSKPDDLEEV</sequence>
<evidence type="ECO:0000256" key="5">
    <source>
        <dbReference type="ARBA" id="ARBA00023136"/>
    </source>
</evidence>
<protein>
    <submittedName>
        <fullName evidence="8">Efflux pump</fullName>
    </submittedName>
</protein>
<feature type="transmembrane region" description="Helical" evidence="6">
    <location>
        <begin position="353"/>
        <end position="377"/>
    </location>
</feature>
<evidence type="ECO:0000256" key="4">
    <source>
        <dbReference type="ARBA" id="ARBA00022989"/>
    </source>
</evidence>
<comment type="similarity">
    <text evidence="2">Belongs to the major facilitator superfamily. TCR/Tet family.</text>
</comment>
<feature type="transmembrane region" description="Helical" evidence="6">
    <location>
        <begin position="444"/>
        <end position="466"/>
    </location>
</feature>
<feature type="transmembrane region" description="Helical" evidence="6">
    <location>
        <begin position="209"/>
        <end position="228"/>
    </location>
</feature>
<feature type="transmembrane region" description="Helical" evidence="6">
    <location>
        <begin position="384"/>
        <end position="405"/>
    </location>
</feature>
<evidence type="ECO:0000256" key="3">
    <source>
        <dbReference type="ARBA" id="ARBA00022692"/>
    </source>
</evidence>
<dbReference type="GO" id="GO:0022857">
    <property type="term" value="F:transmembrane transporter activity"/>
    <property type="evidence" value="ECO:0007669"/>
    <property type="project" value="InterPro"/>
</dbReference>
<feature type="transmembrane region" description="Helical" evidence="6">
    <location>
        <begin position="249"/>
        <end position="270"/>
    </location>
</feature>